<dbReference type="EC" id="2.7.13.3" evidence="3"/>
<dbReference type="FunFam" id="3.30.565.10:FF:000010">
    <property type="entry name" value="Sensor histidine kinase RcsC"/>
    <property type="match status" value="1"/>
</dbReference>
<reference evidence="22" key="1">
    <citation type="submission" date="2021-03" db="EMBL/GenBank/DDBJ databases">
        <authorList>
            <person name="Kim M.K."/>
        </authorList>
    </citation>
    <scope>NUCLEOTIDE SEQUENCE</scope>
    <source>
        <strain evidence="22">BT186</strain>
    </source>
</reference>
<feature type="modified residue" description="Phosphohistidine" evidence="14">
    <location>
        <position position="1108"/>
    </location>
</feature>
<dbReference type="InterPro" id="IPR015943">
    <property type="entry name" value="WD40/YVTN_repeat-like_dom_sf"/>
</dbReference>
<dbReference type="InterPro" id="IPR004358">
    <property type="entry name" value="Sig_transdc_His_kin-like_C"/>
</dbReference>
<dbReference type="FunFam" id="1.10.287.130:FF:000003">
    <property type="entry name" value="Histidine kinase"/>
    <property type="match status" value="1"/>
</dbReference>
<keyword evidence="12" id="KW-0902">Two-component regulatory system</keyword>
<dbReference type="SUPFAM" id="SSF63829">
    <property type="entry name" value="Calcium-dependent phosphotriesterase"/>
    <property type="match status" value="1"/>
</dbReference>
<dbReference type="CDD" id="cd17546">
    <property type="entry name" value="REC_hyHK_CKI1_RcsC-like"/>
    <property type="match status" value="1"/>
</dbReference>
<evidence type="ECO:0000259" key="21">
    <source>
        <dbReference type="PROSITE" id="PS50894"/>
    </source>
</evidence>
<dbReference type="CDD" id="cd00082">
    <property type="entry name" value="HisKA"/>
    <property type="match status" value="1"/>
</dbReference>
<dbReference type="AlphaFoldDB" id="A0A939F1A4"/>
<evidence type="ECO:0000256" key="5">
    <source>
        <dbReference type="ARBA" id="ARBA00022553"/>
    </source>
</evidence>
<dbReference type="InterPro" id="IPR003594">
    <property type="entry name" value="HATPase_dom"/>
</dbReference>
<keyword evidence="10" id="KW-0067">ATP-binding</keyword>
<keyword evidence="18" id="KW-0732">Signal</keyword>
<feature type="region of interest" description="Disordered" evidence="17">
    <location>
        <begin position="108"/>
        <end position="129"/>
    </location>
</feature>
<protein>
    <recommendedName>
        <fullName evidence="3">histidine kinase</fullName>
        <ecNumber evidence="3">2.7.13.3</ecNumber>
    </recommendedName>
</protein>
<keyword evidence="13" id="KW-0472">Membrane</keyword>
<evidence type="ECO:0000256" key="10">
    <source>
        <dbReference type="ARBA" id="ARBA00022840"/>
    </source>
</evidence>
<dbReference type="PANTHER" id="PTHR45339">
    <property type="entry name" value="HYBRID SIGNAL TRANSDUCTION HISTIDINE KINASE J"/>
    <property type="match status" value="1"/>
</dbReference>
<feature type="domain" description="HPt" evidence="21">
    <location>
        <begin position="1069"/>
        <end position="1163"/>
    </location>
</feature>
<evidence type="ECO:0000259" key="19">
    <source>
        <dbReference type="PROSITE" id="PS50109"/>
    </source>
</evidence>
<comment type="catalytic activity">
    <reaction evidence="1">
        <text>ATP + protein L-histidine = ADP + protein N-phospho-L-histidine.</text>
        <dbReference type="EC" id="2.7.13.3"/>
    </reaction>
</comment>
<dbReference type="InterPro" id="IPR036097">
    <property type="entry name" value="HisK_dim/P_sf"/>
</dbReference>
<accession>A0A939F1A4</accession>
<dbReference type="InterPro" id="IPR036641">
    <property type="entry name" value="HPT_dom_sf"/>
</dbReference>
<keyword evidence="4" id="KW-1003">Cell membrane</keyword>
<evidence type="ECO:0000256" key="7">
    <source>
        <dbReference type="ARBA" id="ARBA00022692"/>
    </source>
</evidence>
<dbReference type="Gene3D" id="2.130.10.10">
    <property type="entry name" value="YVTN repeat-like/Quinoprotein amine dehydrogenase"/>
    <property type="match status" value="2"/>
</dbReference>
<dbReference type="Pfam" id="PF01627">
    <property type="entry name" value="Hpt"/>
    <property type="match status" value="1"/>
</dbReference>
<keyword evidence="8" id="KW-0547">Nucleotide-binding</keyword>
<gene>
    <name evidence="22" type="ORF">J0X19_23525</name>
</gene>
<evidence type="ECO:0000256" key="3">
    <source>
        <dbReference type="ARBA" id="ARBA00012438"/>
    </source>
</evidence>
<dbReference type="CDD" id="cd16922">
    <property type="entry name" value="HATPase_EvgS-ArcB-TorS-like"/>
    <property type="match status" value="1"/>
</dbReference>
<dbReference type="PROSITE" id="PS50110">
    <property type="entry name" value="RESPONSE_REGULATORY"/>
    <property type="match status" value="1"/>
</dbReference>
<keyword evidence="11" id="KW-1133">Transmembrane helix</keyword>
<evidence type="ECO:0000256" key="1">
    <source>
        <dbReference type="ARBA" id="ARBA00000085"/>
    </source>
</evidence>
<dbReference type="InterPro" id="IPR003661">
    <property type="entry name" value="HisK_dim/P_dom"/>
</dbReference>
<name>A0A939F1A4_9BACT</name>
<dbReference type="SUPFAM" id="SSF55874">
    <property type="entry name" value="ATPase domain of HSP90 chaperone/DNA topoisomerase II/histidine kinase"/>
    <property type="match status" value="1"/>
</dbReference>
<evidence type="ECO:0000256" key="11">
    <source>
        <dbReference type="ARBA" id="ARBA00022989"/>
    </source>
</evidence>
<evidence type="ECO:0000259" key="20">
    <source>
        <dbReference type="PROSITE" id="PS50110"/>
    </source>
</evidence>
<feature type="chain" id="PRO_5036839477" description="histidine kinase" evidence="18">
    <location>
        <begin position="21"/>
        <end position="1166"/>
    </location>
</feature>
<evidence type="ECO:0000256" key="12">
    <source>
        <dbReference type="ARBA" id="ARBA00023012"/>
    </source>
</evidence>
<dbReference type="GO" id="GO:0000155">
    <property type="term" value="F:phosphorelay sensor kinase activity"/>
    <property type="evidence" value="ECO:0007669"/>
    <property type="project" value="InterPro"/>
</dbReference>
<feature type="domain" description="Response regulatory" evidence="20">
    <location>
        <begin position="916"/>
        <end position="1033"/>
    </location>
</feature>
<dbReference type="PANTHER" id="PTHR45339:SF1">
    <property type="entry name" value="HYBRID SIGNAL TRANSDUCTION HISTIDINE KINASE J"/>
    <property type="match status" value="1"/>
</dbReference>
<dbReference type="PROSITE" id="PS50109">
    <property type="entry name" value="HIS_KIN"/>
    <property type="match status" value="1"/>
</dbReference>
<dbReference type="InterPro" id="IPR008207">
    <property type="entry name" value="Sig_transdc_His_kin_Hpt_dom"/>
</dbReference>
<dbReference type="PROSITE" id="PS50894">
    <property type="entry name" value="HPT"/>
    <property type="match status" value="1"/>
</dbReference>
<dbReference type="SMART" id="SM00387">
    <property type="entry name" value="HATPase_c"/>
    <property type="match status" value="1"/>
</dbReference>
<dbReference type="GO" id="GO:0005886">
    <property type="term" value="C:plasma membrane"/>
    <property type="evidence" value="ECO:0007669"/>
    <property type="project" value="UniProtKB-SubCell"/>
</dbReference>
<feature type="signal peptide" evidence="18">
    <location>
        <begin position="1"/>
        <end position="20"/>
    </location>
</feature>
<feature type="modified residue" description="4-aspartylphosphate" evidence="15">
    <location>
        <position position="965"/>
    </location>
</feature>
<evidence type="ECO:0000256" key="6">
    <source>
        <dbReference type="ARBA" id="ARBA00022679"/>
    </source>
</evidence>
<comment type="subcellular location">
    <subcellularLocation>
        <location evidence="2">Cell membrane</location>
        <topology evidence="2">Multi-pass membrane protein</topology>
    </subcellularLocation>
</comment>
<dbReference type="Gene3D" id="3.40.50.2300">
    <property type="match status" value="1"/>
</dbReference>
<dbReference type="InterPro" id="IPR013783">
    <property type="entry name" value="Ig-like_fold"/>
</dbReference>
<evidence type="ECO:0000256" key="2">
    <source>
        <dbReference type="ARBA" id="ARBA00004651"/>
    </source>
</evidence>
<keyword evidence="16" id="KW-0175">Coiled coil</keyword>
<evidence type="ECO:0000256" key="9">
    <source>
        <dbReference type="ARBA" id="ARBA00022777"/>
    </source>
</evidence>
<evidence type="ECO:0000256" key="18">
    <source>
        <dbReference type="SAM" id="SignalP"/>
    </source>
</evidence>
<dbReference type="SMART" id="SM00448">
    <property type="entry name" value="REC"/>
    <property type="match status" value="1"/>
</dbReference>
<evidence type="ECO:0000256" key="17">
    <source>
        <dbReference type="SAM" id="MobiDB-lite"/>
    </source>
</evidence>
<dbReference type="CDD" id="cd00088">
    <property type="entry name" value="HPT"/>
    <property type="match status" value="1"/>
</dbReference>
<evidence type="ECO:0000256" key="14">
    <source>
        <dbReference type="PROSITE-ProRule" id="PRU00110"/>
    </source>
</evidence>
<evidence type="ECO:0000256" key="4">
    <source>
        <dbReference type="ARBA" id="ARBA00022475"/>
    </source>
</evidence>
<dbReference type="Gene3D" id="1.20.120.160">
    <property type="entry name" value="HPT domain"/>
    <property type="match status" value="1"/>
</dbReference>
<dbReference type="SMART" id="SM00073">
    <property type="entry name" value="HPT"/>
    <property type="match status" value="1"/>
</dbReference>
<proteinExistence type="predicted"/>
<evidence type="ECO:0000313" key="23">
    <source>
        <dbReference type="Proteomes" id="UP000664144"/>
    </source>
</evidence>
<evidence type="ECO:0000256" key="15">
    <source>
        <dbReference type="PROSITE-ProRule" id="PRU00169"/>
    </source>
</evidence>
<evidence type="ECO:0000313" key="22">
    <source>
        <dbReference type="EMBL" id="MBO0360951.1"/>
    </source>
</evidence>
<dbReference type="InterPro" id="IPR011006">
    <property type="entry name" value="CheY-like_superfamily"/>
</dbReference>
<dbReference type="InterPro" id="IPR036890">
    <property type="entry name" value="HATPase_C_sf"/>
</dbReference>
<dbReference type="Gene3D" id="1.10.287.130">
    <property type="match status" value="1"/>
</dbReference>
<feature type="domain" description="Histidine kinase" evidence="19">
    <location>
        <begin position="672"/>
        <end position="894"/>
    </location>
</feature>
<keyword evidence="5 15" id="KW-0597">Phosphoprotein</keyword>
<evidence type="ECO:0000256" key="13">
    <source>
        <dbReference type="ARBA" id="ARBA00023136"/>
    </source>
</evidence>
<keyword evidence="23" id="KW-1185">Reference proteome</keyword>
<dbReference type="SUPFAM" id="SSF47226">
    <property type="entry name" value="Histidine-containing phosphotransfer domain, HPT domain"/>
    <property type="match status" value="1"/>
</dbReference>
<dbReference type="EMBL" id="JAFLQZ010000027">
    <property type="protein sequence ID" value="MBO0360951.1"/>
    <property type="molecule type" value="Genomic_DNA"/>
</dbReference>
<dbReference type="InterPro" id="IPR011110">
    <property type="entry name" value="Reg_prop"/>
</dbReference>
<sequence>MLFRCLLALLFLLPAGSGQAQTVPARQFLKQFGPAEGLAAPFIYALAQDQQGYLWIGTAEGLVRYDGAEFRSYTTKEGLAEDFVTGLQLDSATGQLLVQHYQGGRSRQHGTAFRKLPPTPKPYPSPTDTAATAWQTRLAAQLPAGAVVQCTLLDTEGNRWLGTAGQGLWRLTDGHLTFFPVSPRPTVVFGAADLLQLGTTQGVQQVIPGPASVRLTPTAPGFRQEITALDGTKAGTLLGTAGQGLWLQVRGSFLTNNPKFRSSSQPVRLARLPADLRITALAPDQQQGLWVGTIGEGVWHLTADGRTEHYTTANGLLHNDIYTLLIDRRGRVWFGTHGTGVAMRQPNGRFVVYRLLPGGEDIAALHEDAAGRIWVGTEGDGVYCFEQGHFRQYTTRQGLPTNYCYGFLNQPNGNLLLLHRNALSCFDHRTRTFQLLTSPENPLVRDLLPNSLVADATNATWLASRTGLLRLSNPLHPANATPKLSIPVVEVDGEPRRAPDFAGRTLAELPAKQHRVAFRFRAASLAPAGTWQYQHRLRGYVEDWSPPATQNETQFPRLDAGSYVFEVRARRGEQGAWSQPAAVSFGIATPFWRTWWFAALSAVAVMAGIWAFVRGREAVLRQQKFQLETTVRERTQELRQQKAHIEEMNAELTVARDVAEASRKAKAQFLANMSHEIRTPMNAVIGLSHLLRQTPLNAEQSDYLEAVQSSSQNLLVIINDILDSSKIEAGKMTLERTAFRLPELLRRVASMFRFATESKHLYFRLDIAPQVPAAVLGDPVRLNQVLVNLIGNAIKFTTTGGVTVRVSVVAATDTELPTVRFAVHDTGIGIPANKLDAIFEDFSQANTSTTRQFGGTGLGLSIARNLVELHGGRLWVESEDGIGSVFSFDIPYPAADPATIPAEASLAVGRFEPALRVLVAEDNEMNQLVARKTLEAWNVHVSIAANGRLAVQAAEVETFDAVLMDVQMPEMDGYEASRQLRALFPDAKQLPIIGLTASALPEDRALALEAGMNDTLAKPFDPALLFSRLAYYTDRTTVPAAPSVASAPPETLPSATVDWTLLEELAGGNETFIQQIVKTFLTQAPILEQQLTTAVSASDNSALARAAHKLKGQTAYFGVEYLQTTLEQLEQHAQQDALADVINTLVNQVQEQLALLYPELEARLAS</sequence>
<dbReference type="Pfam" id="PF02518">
    <property type="entry name" value="HATPase_c"/>
    <property type="match status" value="1"/>
</dbReference>
<dbReference type="SUPFAM" id="SSF47384">
    <property type="entry name" value="Homodimeric domain of signal transducing histidine kinase"/>
    <property type="match status" value="1"/>
</dbReference>
<dbReference type="SUPFAM" id="SSF52172">
    <property type="entry name" value="CheY-like"/>
    <property type="match status" value="1"/>
</dbReference>
<dbReference type="GO" id="GO:0005524">
    <property type="term" value="F:ATP binding"/>
    <property type="evidence" value="ECO:0007669"/>
    <property type="project" value="UniProtKB-KW"/>
</dbReference>
<keyword evidence="9" id="KW-0418">Kinase</keyword>
<organism evidence="22 23">
    <name type="scientific">Hymenobacter telluris</name>
    <dbReference type="NCBI Taxonomy" id="2816474"/>
    <lineage>
        <taxon>Bacteria</taxon>
        <taxon>Pseudomonadati</taxon>
        <taxon>Bacteroidota</taxon>
        <taxon>Cytophagia</taxon>
        <taxon>Cytophagales</taxon>
        <taxon>Hymenobacteraceae</taxon>
        <taxon>Hymenobacter</taxon>
    </lineage>
</organism>
<dbReference type="PRINTS" id="PR00344">
    <property type="entry name" value="BCTRLSENSOR"/>
</dbReference>
<feature type="coiled-coil region" evidence="16">
    <location>
        <begin position="631"/>
        <end position="658"/>
    </location>
</feature>
<keyword evidence="7" id="KW-0812">Transmembrane</keyword>
<dbReference type="Pfam" id="PF00512">
    <property type="entry name" value="HisKA"/>
    <property type="match status" value="1"/>
</dbReference>
<dbReference type="SMART" id="SM00388">
    <property type="entry name" value="HisKA"/>
    <property type="match status" value="1"/>
</dbReference>
<keyword evidence="6" id="KW-0808">Transferase</keyword>
<dbReference type="Proteomes" id="UP000664144">
    <property type="component" value="Unassembled WGS sequence"/>
</dbReference>
<dbReference type="InterPro" id="IPR001789">
    <property type="entry name" value="Sig_transdc_resp-reg_receiver"/>
</dbReference>
<dbReference type="Pfam" id="PF07494">
    <property type="entry name" value="Reg_prop"/>
    <property type="match status" value="2"/>
</dbReference>
<dbReference type="Pfam" id="PF00072">
    <property type="entry name" value="Response_reg"/>
    <property type="match status" value="1"/>
</dbReference>
<dbReference type="Gene3D" id="2.60.40.10">
    <property type="entry name" value="Immunoglobulins"/>
    <property type="match status" value="1"/>
</dbReference>
<dbReference type="Gene3D" id="3.30.565.10">
    <property type="entry name" value="Histidine kinase-like ATPase, C-terminal domain"/>
    <property type="match status" value="1"/>
</dbReference>
<comment type="caution">
    <text evidence="22">The sequence shown here is derived from an EMBL/GenBank/DDBJ whole genome shotgun (WGS) entry which is preliminary data.</text>
</comment>
<evidence type="ECO:0000256" key="16">
    <source>
        <dbReference type="SAM" id="Coils"/>
    </source>
</evidence>
<evidence type="ECO:0000256" key="8">
    <source>
        <dbReference type="ARBA" id="ARBA00022741"/>
    </source>
</evidence>
<dbReference type="InterPro" id="IPR005467">
    <property type="entry name" value="His_kinase_dom"/>
</dbReference>